<dbReference type="CDD" id="cd00054">
    <property type="entry name" value="EGF_CA"/>
    <property type="match status" value="1"/>
</dbReference>
<accession>V9LAB5</accession>
<feature type="chain" id="PRO_5004779181" evidence="6">
    <location>
        <begin position="29"/>
        <end position="209"/>
    </location>
</feature>
<comment type="similarity">
    <text evidence="1">Belongs to the EGF-CFC (Cripto-1/FRL1/Cryptic) family.</text>
</comment>
<evidence type="ECO:0000256" key="2">
    <source>
        <dbReference type="ARBA" id="ARBA00022536"/>
    </source>
</evidence>
<dbReference type="InterPro" id="IPR000742">
    <property type="entry name" value="EGF"/>
</dbReference>
<evidence type="ECO:0000256" key="3">
    <source>
        <dbReference type="ARBA" id="ARBA00023157"/>
    </source>
</evidence>
<dbReference type="PROSITE" id="PS50026">
    <property type="entry name" value="EGF_3"/>
    <property type="match status" value="1"/>
</dbReference>
<dbReference type="PROSITE" id="PS00022">
    <property type="entry name" value="EGF_1"/>
    <property type="match status" value="1"/>
</dbReference>
<keyword evidence="6" id="KW-0732">Signal</keyword>
<evidence type="ECO:0000256" key="1">
    <source>
        <dbReference type="ARBA" id="ARBA00007384"/>
    </source>
</evidence>
<dbReference type="AlphaFoldDB" id="V9LAB5"/>
<dbReference type="EMBL" id="JW876573">
    <property type="protein sequence ID" value="AFP09090.1"/>
    <property type="molecule type" value="mRNA"/>
</dbReference>
<dbReference type="Pfam" id="PF09443">
    <property type="entry name" value="CFC"/>
    <property type="match status" value="1"/>
</dbReference>
<feature type="domain" description="EGF-like" evidence="7">
    <location>
        <begin position="95"/>
        <end position="124"/>
    </location>
</feature>
<sequence>MIWGEGKKAKKCWWCFLCILLTLRVVKLMTACAGQDCKHVENLFAFRKTPRTMPTTSLVKFSQDNYRTEEQRFRRRRGPLEHEAKPGNWTHGVLLGGRCCQNGGTCVLGSFCVCPKAFSGRHCQYNHLNRDCNSIQHGEWARKNCTWCKCNYGTFHCLRGLLENCDPAQDKELGYILTSGCSLEFSLHPTCLLVPLMINICARMMQLNY</sequence>
<evidence type="ECO:0000256" key="6">
    <source>
        <dbReference type="SAM" id="SignalP"/>
    </source>
</evidence>
<evidence type="ECO:0000256" key="5">
    <source>
        <dbReference type="PROSITE-ProRule" id="PRU00076"/>
    </source>
</evidence>
<comment type="caution">
    <text evidence="5">Lacks conserved residue(s) required for the propagation of feature annotation.</text>
</comment>
<evidence type="ECO:0000256" key="4">
    <source>
        <dbReference type="ARBA" id="ARBA00023180"/>
    </source>
</evidence>
<keyword evidence="2 5" id="KW-0245">EGF-like domain</keyword>
<keyword evidence="4" id="KW-0325">Glycoprotein</keyword>
<dbReference type="Gene3D" id="2.10.25.10">
    <property type="entry name" value="Laminin"/>
    <property type="match status" value="1"/>
</dbReference>
<protein>
    <submittedName>
        <fullName evidence="8">Cryptic protein-like protein</fullName>
    </submittedName>
</protein>
<evidence type="ECO:0000313" key="8">
    <source>
        <dbReference type="EMBL" id="AFP09090.1"/>
    </source>
</evidence>
<evidence type="ECO:0000259" key="7">
    <source>
        <dbReference type="PROSITE" id="PS50026"/>
    </source>
</evidence>
<keyword evidence="3 5" id="KW-1015">Disulfide bond</keyword>
<reference evidence="8" key="1">
    <citation type="journal article" date="2014" name="Nature">
        <title>Elephant shark genome provides unique insights into gnathostome evolution.</title>
        <authorList>
            <consortium name="International Elephant Shark Genome Sequencing Consortium"/>
            <person name="Venkatesh B."/>
            <person name="Lee A.P."/>
            <person name="Ravi V."/>
            <person name="Maurya A.K."/>
            <person name="Lian M.M."/>
            <person name="Swann J.B."/>
            <person name="Ohta Y."/>
            <person name="Flajnik M.F."/>
            <person name="Sutoh Y."/>
            <person name="Kasahara M."/>
            <person name="Hoon S."/>
            <person name="Gangu V."/>
            <person name="Roy S.W."/>
            <person name="Irimia M."/>
            <person name="Korzh V."/>
            <person name="Kondrychyn I."/>
            <person name="Lim Z.W."/>
            <person name="Tay B.H."/>
            <person name="Tohari S."/>
            <person name="Kong K.W."/>
            <person name="Ho S."/>
            <person name="Lorente-Galdos B."/>
            <person name="Quilez J."/>
            <person name="Marques-Bonet T."/>
            <person name="Raney B.J."/>
            <person name="Ingham P.W."/>
            <person name="Tay A."/>
            <person name="Hillier L.W."/>
            <person name="Minx P."/>
            <person name="Boehm T."/>
            <person name="Wilson R.K."/>
            <person name="Brenner S."/>
            <person name="Warren W.C."/>
        </authorList>
    </citation>
    <scope>NUCLEOTIDE SEQUENCE</scope>
    <source>
        <tissue evidence="8">Ovary</tissue>
    </source>
</reference>
<dbReference type="GO" id="GO:0007165">
    <property type="term" value="P:signal transduction"/>
    <property type="evidence" value="ECO:0007669"/>
    <property type="project" value="UniProtKB-ARBA"/>
</dbReference>
<feature type="disulfide bond" evidence="5">
    <location>
        <begin position="114"/>
        <end position="123"/>
    </location>
</feature>
<name>V9LAB5_CALMI</name>
<proteinExistence type="evidence at transcript level"/>
<organism evidence="8">
    <name type="scientific">Callorhinchus milii</name>
    <name type="common">Ghost shark</name>
    <dbReference type="NCBI Taxonomy" id="7868"/>
    <lineage>
        <taxon>Eukaryota</taxon>
        <taxon>Metazoa</taxon>
        <taxon>Chordata</taxon>
        <taxon>Craniata</taxon>
        <taxon>Vertebrata</taxon>
        <taxon>Chondrichthyes</taxon>
        <taxon>Holocephali</taxon>
        <taxon>Chimaeriformes</taxon>
        <taxon>Callorhinchidae</taxon>
        <taxon>Callorhinchus</taxon>
    </lineage>
</organism>
<dbReference type="SUPFAM" id="SSF57196">
    <property type="entry name" value="EGF/Laminin"/>
    <property type="match status" value="2"/>
</dbReference>
<feature type="signal peptide" evidence="6">
    <location>
        <begin position="1"/>
        <end position="28"/>
    </location>
</feature>
<dbReference type="InterPro" id="IPR019011">
    <property type="entry name" value="Cryptic/Cripto_CFC-dom"/>
</dbReference>